<keyword evidence="1" id="KW-0678">Repressor</keyword>
<dbReference type="CDD" id="cd02065">
    <property type="entry name" value="B12-binding_like"/>
    <property type="match status" value="1"/>
</dbReference>
<dbReference type="InterPro" id="IPR009061">
    <property type="entry name" value="DNA-bd_dom_put_sf"/>
</dbReference>
<comment type="caution">
    <text evidence="7">The sequence shown here is derived from an EMBL/GenBank/DDBJ whole genome shotgun (WGS) entry which is preliminary data.</text>
</comment>
<dbReference type="InterPro" id="IPR047057">
    <property type="entry name" value="MerR_fam"/>
</dbReference>
<dbReference type="InterPro" id="IPR036594">
    <property type="entry name" value="Meth_synthase_dom"/>
</dbReference>
<feature type="domain" description="HTH merR-type" evidence="5">
    <location>
        <begin position="3"/>
        <end position="60"/>
    </location>
</feature>
<evidence type="ECO:0000256" key="3">
    <source>
        <dbReference type="ARBA" id="ARBA00023125"/>
    </source>
</evidence>
<dbReference type="Pfam" id="PF13411">
    <property type="entry name" value="MerR_1"/>
    <property type="match status" value="1"/>
</dbReference>
<evidence type="ECO:0000256" key="2">
    <source>
        <dbReference type="ARBA" id="ARBA00023015"/>
    </source>
</evidence>
<dbReference type="Gene3D" id="1.10.1240.10">
    <property type="entry name" value="Methionine synthase domain"/>
    <property type="match status" value="1"/>
</dbReference>
<feature type="domain" description="B12-binding" evidence="6">
    <location>
        <begin position="174"/>
        <end position="296"/>
    </location>
</feature>
<dbReference type="PROSITE" id="PS50937">
    <property type="entry name" value="HTH_MERR_2"/>
    <property type="match status" value="1"/>
</dbReference>
<dbReference type="Gene3D" id="1.10.1660.10">
    <property type="match status" value="1"/>
</dbReference>
<evidence type="ECO:0000313" key="7">
    <source>
        <dbReference type="EMBL" id="TVO55989.1"/>
    </source>
</evidence>
<keyword evidence="2" id="KW-0805">Transcription regulation</keyword>
<name>A0A557QSW5_9RHOO</name>
<dbReference type="InterPro" id="IPR003759">
    <property type="entry name" value="Cbl-bd_cap"/>
</dbReference>
<sequence>MSALPIAAVERDTGIPKDTLRVWERRYAFPQPVRDDKGERLYPAEQVEKLRLLRRLLDQGHRPGSIVAAPTEALAALLEPAGERGREPADPGIAALIDLVRLHRSAELRATLQQHLVKLGLQRFVSELVAPLSRAIGEAWLHGEIGVAEEHLFTEHVQNLLRSSISSLGTGSRSPRILMTTLPGEEHILGLLMVEAMLAPEGVQCISLGAQTPLADIAQAARDGQFDVVAVSFSAAFPARQAFRGIEQLRDALPASIALWAGGAALHGKRKRIDKVQQIAQLDDLPDALAEWRKAN</sequence>
<dbReference type="Gene3D" id="3.40.50.280">
    <property type="entry name" value="Cobalamin-binding domain"/>
    <property type="match status" value="1"/>
</dbReference>
<dbReference type="Pfam" id="PF02310">
    <property type="entry name" value="B12-binding"/>
    <property type="match status" value="1"/>
</dbReference>
<dbReference type="CDD" id="cd01104">
    <property type="entry name" value="HTH_MlrA-CarA"/>
    <property type="match status" value="1"/>
</dbReference>
<accession>A0A557QSW5</accession>
<dbReference type="GO" id="GO:0031419">
    <property type="term" value="F:cobalamin binding"/>
    <property type="evidence" value="ECO:0007669"/>
    <property type="project" value="InterPro"/>
</dbReference>
<reference evidence="7 8" key="1">
    <citation type="submission" date="2019-07" db="EMBL/GenBank/DDBJ databases">
        <title>The pathways for chlorine oxyanion respiration interact through the shared metabolite chlorate.</title>
        <authorList>
            <person name="Barnum T.P."/>
            <person name="Cheng Y."/>
            <person name="Hill K.A."/>
            <person name="Lucas L.N."/>
            <person name="Carlson H.K."/>
            <person name="Coates J.D."/>
        </authorList>
    </citation>
    <scope>NUCLEOTIDE SEQUENCE [LARGE SCALE GENOMIC DNA]</scope>
    <source>
        <strain evidence="7 8">SFB-3</strain>
    </source>
</reference>
<protein>
    <submittedName>
        <fullName evidence="7">MerR family transcriptional regulator</fullName>
    </submittedName>
</protein>
<dbReference type="GO" id="GO:0046872">
    <property type="term" value="F:metal ion binding"/>
    <property type="evidence" value="ECO:0007669"/>
    <property type="project" value="InterPro"/>
</dbReference>
<dbReference type="SMART" id="SM00422">
    <property type="entry name" value="HTH_MERR"/>
    <property type="match status" value="1"/>
</dbReference>
<dbReference type="EMBL" id="VMNK01000009">
    <property type="protein sequence ID" value="TVO55989.1"/>
    <property type="molecule type" value="Genomic_DNA"/>
</dbReference>
<evidence type="ECO:0000256" key="4">
    <source>
        <dbReference type="ARBA" id="ARBA00023163"/>
    </source>
</evidence>
<dbReference type="PANTHER" id="PTHR30204:SF69">
    <property type="entry name" value="MERR-FAMILY TRANSCRIPTIONAL REGULATOR"/>
    <property type="match status" value="1"/>
</dbReference>
<dbReference type="InterPro" id="IPR036724">
    <property type="entry name" value="Cobalamin-bd_sf"/>
</dbReference>
<keyword evidence="3" id="KW-0238">DNA-binding</keyword>
<evidence type="ECO:0000256" key="1">
    <source>
        <dbReference type="ARBA" id="ARBA00022491"/>
    </source>
</evidence>
<dbReference type="RefSeq" id="WP_144309674.1">
    <property type="nucleotide sequence ID" value="NZ_VMNK01000009.1"/>
</dbReference>
<dbReference type="InterPro" id="IPR000551">
    <property type="entry name" value="MerR-type_HTH_dom"/>
</dbReference>
<dbReference type="Proteomes" id="UP000319502">
    <property type="component" value="Unassembled WGS sequence"/>
</dbReference>
<dbReference type="SUPFAM" id="SSF46955">
    <property type="entry name" value="Putative DNA-binding domain"/>
    <property type="match status" value="1"/>
</dbReference>
<dbReference type="InterPro" id="IPR006158">
    <property type="entry name" value="Cobalamin-bd"/>
</dbReference>
<keyword evidence="4" id="KW-0804">Transcription</keyword>
<dbReference type="Pfam" id="PF02607">
    <property type="entry name" value="B12-binding_2"/>
    <property type="match status" value="1"/>
</dbReference>
<dbReference type="PROSITE" id="PS51332">
    <property type="entry name" value="B12_BINDING"/>
    <property type="match status" value="1"/>
</dbReference>
<keyword evidence="8" id="KW-1185">Reference proteome</keyword>
<evidence type="ECO:0000259" key="6">
    <source>
        <dbReference type="PROSITE" id="PS51332"/>
    </source>
</evidence>
<dbReference type="GO" id="GO:0003677">
    <property type="term" value="F:DNA binding"/>
    <property type="evidence" value="ECO:0007669"/>
    <property type="project" value="UniProtKB-KW"/>
</dbReference>
<organism evidence="7 8">
    <name type="scientific">Denitromonas halophila</name>
    <dbReference type="NCBI Taxonomy" id="1629404"/>
    <lineage>
        <taxon>Bacteria</taxon>
        <taxon>Pseudomonadati</taxon>
        <taxon>Pseudomonadota</taxon>
        <taxon>Betaproteobacteria</taxon>
        <taxon>Rhodocyclales</taxon>
        <taxon>Zoogloeaceae</taxon>
        <taxon>Denitromonas</taxon>
    </lineage>
</organism>
<proteinExistence type="predicted"/>
<dbReference type="GO" id="GO:0003700">
    <property type="term" value="F:DNA-binding transcription factor activity"/>
    <property type="evidence" value="ECO:0007669"/>
    <property type="project" value="InterPro"/>
</dbReference>
<evidence type="ECO:0000313" key="8">
    <source>
        <dbReference type="Proteomes" id="UP000319502"/>
    </source>
</evidence>
<gene>
    <name evidence="7" type="ORF">FHP91_11115</name>
</gene>
<dbReference type="SUPFAM" id="SSF52242">
    <property type="entry name" value="Cobalamin (vitamin B12)-binding domain"/>
    <property type="match status" value="1"/>
</dbReference>
<dbReference type="PANTHER" id="PTHR30204">
    <property type="entry name" value="REDOX-CYCLING DRUG-SENSING TRANSCRIPTIONAL ACTIVATOR SOXR"/>
    <property type="match status" value="1"/>
</dbReference>
<evidence type="ECO:0000259" key="5">
    <source>
        <dbReference type="PROSITE" id="PS50937"/>
    </source>
</evidence>
<dbReference type="OrthoDB" id="9800334at2"/>
<dbReference type="AlphaFoldDB" id="A0A557QSW5"/>